<keyword evidence="4" id="KW-0963">Cytoplasm</keyword>
<dbReference type="InterPro" id="IPR019168">
    <property type="entry name" value="NEP1-R1"/>
</dbReference>
<accession>A0A7R9LVS2</accession>
<evidence type="ECO:0000256" key="2">
    <source>
        <dbReference type="ARBA" id="ARBA00004496"/>
    </source>
</evidence>
<evidence type="ECO:0000256" key="5">
    <source>
        <dbReference type="ARBA" id="ARBA00022692"/>
    </source>
</evidence>
<keyword evidence="5 11" id="KW-0812">Transmembrane</keyword>
<comment type="similarity">
    <text evidence="3">Belongs to the CNEP1R1 family.</text>
</comment>
<evidence type="ECO:0000256" key="6">
    <source>
        <dbReference type="ARBA" id="ARBA00022989"/>
    </source>
</evidence>
<keyword evidence="7" id="KW-0443">Lipid metabolism</keyword>
<evidence type="ECO:0000313" key="13">
    <source>
        <dbReference type="Proteomes" id="UP000728032"/>
    </source>
</evidence>
<dbReference type="GO" id="GO:0005737">
    <property type="term" value="C:cytoplasm"/>
    <property type="evidence" value="ECO:0007669"/>
    <property type="project" value="UniProtKB-SubCell"/>
</dbReference>
<evidence type="ECO:0000256" key="8">
    <source>
        <dbReference type="ARBA" id="ARBA00023136"/>
    </source>
</evidence>
<feature type="transmembrane region" description="Helical" evidence="11">
    <location>
        <begin position="34"/>
        <end position="52"/>
    </location>
</feature>
<organism evidence="12">
    <name type="scientific">Oppiella nova</name>
    <dbReference type="NCBI Taxonomy" id="334625"/>
    <lineage>
        <taxon>Eukaryota</taxon>
        <taxon>Metazoa</taxon>
        <taxon>Ecdysozoa</taxon>
        <taxon>Arthropoda</taxon>
        <taxon>Chelicerata</taxon>
        <taxon>Arachnida</taxon>
        <taxon>Acari</taxon>
        <taxon>Acariformes</taxon>
        <taxon>Sarcoptiformes</taxon>
        <taxon>Oribatida</taxon>
        <taxon>Brachypylina</taxon>
        <taxon>Oppioidea</taxon>
        <taxon>Oppiidae</taxon>
        <taxon>Oppiella</taxon>
    </lineage>
</organism>
<dbReference type="GO" id="GO:0071595">
    <property type="term" value="C:Nem1-Spo7 phosphatase complex"/>
    <property type="evidence" value="ECO:0007669"/>
    <property type="project" value="InterPro"/>
</dbReference>
<dbReference type="GO" id="GO:0031965">
    <property type="term" value="C:nuclear membrane"/>
    <property type="evidence" value="ECO:0007669"/>
    <property type="project" value="UniProtKB-SubCell"/>
</dbReference>
<evidence type="ECO:0000256" key="4">
    <source>
        <dbReference type="ARBA" id="ARBA00022490"/>
    </source>
</evidence>
<dbReference type="EMBL" id="OC917573">
    <property type="protein sequence ID" value="CAD7647439.1"/>
    <property type="molecule type" value="Genomic_DNA"/>
</dbReference>
<dbReference type="GO" id="GO:0006629">
    <property type="term" value="P:lipid metabolic process"/>
    <property type="evidence" value="ECO:0007669"/>
    <property type="project" value="UniProtKB-KW"/>
</dbReference>
<evidence type="ECO:0000256" key="3">
    <source>
        <dbReference type="ARBA" id="ARBA00010998"/>
    </source>
</evidence>
<evidence type="ECO:0000256" key="1">
    <source>
        <dbReference type="ARBA" id="ARBA00004232"/>
    </source>
</evidence>
<comment type="subcellular location">
    <subcellularLocation>
        <location evidence="2">Cytoplasm</location>
    </subcellularLocation>
    <subcellularLocation>
        <location evidence="1">Nucleus membrane</location>
        <topology evidence="1">Multi-pass membrane protein</topology>
    </subcellularLocation>
</comment>
<keyword evidence="8 11" id="KW-0472">Membrane</keyword>
<evidence type="ECO:0000313" key="12">
    <source>
        <dbReference type="EMBL" id="CAD7647439.1"/>
    </source>
</evidence>
<gene>
    <name evidence="12" type="ORF">ONB1V03_LOCUS6251</name>
</gene>
<sequence>MMSCDVAQEDLKAFERRLTEVIGCLEPQTRKWRILLLVMSAATLIGGMQWVLDPITSQVSFVHSLFNHMFFTFSCLILTVLFILGVHRKVVTPQIVVSRCRQVLQDFNMSCDDCGRLILKPQSRPSTHSNQ</sequence>
<keyword evidence="6 11" id="KW-1133">Transmembrane helix</keyword>
<dbReference type="PANTHER" id="PTHR20996">
    <property type="entry name" value="NUCLEAR ENVELOPE PHOSPHATASE-REGULATORY SUBUNIT 1"/>
    <property type="match status" value="1"/>
</dbReference>
<name>A0A7R9LVS2_9ACAR</name>
<evidence type="ECO:0000256" key="11">
    <source>
        <dbReference type="SAM" id="Phobius"/>
    </source>
</evidence>
<dbReference type="Proteomes" id="UP000728032">
    <property type="component" value="Unassembled WGS sequence"/>
</dbReference>
<dbReference type="PANTHER" id="PTHR20996:SF1">
    <property type="entry name" value="NUCLEAR ENVELOPE PHOSPHATASE-REGULATORY SUBUNIT 1"/>
    <property type="match status" value="1"/>
</dbReference>
<evidence type="ECO:0000256" key="7">
    <source>
        <dbReference type="ARBA" id="ARBA00023098"/>
    </source>
</evidence>
<dbReference type="EMBL" id="CAJPVJ010002748">
    <property type="protein sequence ID" value="CAG2166736.1"/>
    <property type="molecule type" value="Genomic_DNA"/>
</dbReference>
<dbReference type="Pfam" id="PF09771">
    <property type="entry name" value="Tmemb_18A"/>
    <property type="match status" value="1"/>
</dbReference>
<proteinExistence type="inferred from homology"/>
<keyword evidence="9" id="KW-0539">Nucleus</keyword>
<protein>
    <recommendedName>
        <fullName evidence="10">Transmembrane protein 188</fullName>
    </recommendedName>
</protein>
<feature type="transmembrane region" description="Helical" evidence="11">
    <location>
        <begin position="64"/>
        <end position="84"/>
    </location>
</feature>
<dbReference type="OrthoDB" id="5786980at2759"/>
<evidence type="ECO:0000256" key="10">
    <source>
        <dbReference type="ARBA" id="ARBA00030458"/>
    </source>
</evidence>
<dbReference type="AlphaFoldDB" id="A0A7R9LVS2"/>
<evidence type="ECO:0000256" key="9">
    <source>
        <dbReference type="ARBA" id="ARBA00023242"/>
    </source>
</evidence>
<reference evidence="12" key="1">
    <citation type="submission" date="2020-11" db="EMBL/GenBank/DDBJ databases">
        <authorList>
            <person name="Tran Van P."/>
        </authorList>
    </citation>
    <scope>NUCLEOTIDE SEQUENCE</scope>
</reference>
<keyword evidence="13" id="KW-1185">Reference proteome</keyword>